<dbReference type="InterPro" id="IPR003833">
    <property type="entry name" value="CT_C_D"/>
</dbReference>
<dbReference type="Proteomes" id="UP001595613">
    <property type="component" value="Unassembled WGS sequence"/>
</dbReference>
<comment type="caution">
    <text evidence="5">The sequence shown here is derived from an EMBL/GenBank/DDBJ whole genome shotgun (WGS) entry which is preliminary data.</text>
</comment>
<gene>
    <name evidence="5" type="ORF">ACFOOL_16160</name>
</gene>
<dbReference type="Gene3D" id="2.40.100.10">
    <property type="entry name" value="Cyclophilin-like"/>
    <property type="match status" value="1"/>
</dbReference>
<evidence type="ECO:0000313" key="6">
    <source>
        <dbReference type="Proteomes" id="UP001595613"/>
    </source>
</evidence>
<dbReference type="SUPFAM" id="SSF160467">
    <property type="entry name" value="PH0987 N-terminal domain-like"/>
    <property type="match status" value="1"/>
</dbReference>
<dbReference type="SMART" id="SM00796">
    <property type="entry name" value="AHS1"/>
    <property type="match status" value="1"/>
</dbReference>
<name>A0ABV7X4X0_9HYPH</name>
<dbReference type="Pfam" id="PF02682">
    <property type="entry name" value="CT_C_D"/>
    <property type="match status" value="1"/>
</dbReference>
<dbReference type="Gene3D" id="3.30.1360.40">
    <property type="match status" value="1"/>
</dbReference>
<proteinExistence type="predicted"/>
<dbReference type="GO" id="GO:0016787">
    <property type="term" value="F:hydrolase activity"/>
    <property type="evidence" value="ECO:0007669"/>
    <property type="project" value="UniProtKB-KW"/>
</dbReference>
<dbReference type="SUPFAM" id="SSF50891">
    <property type="entry name" value="Cyclophilin-like"/>
    <property type="match status" value="1"/>
</dbReference>
<reference evidence="6" key="1">
    <citation type="journal article" date="2019" name="Int. J. Syst. Evol. Microbiol.">
        <title>The Global Catalogue of Microorganisms (GCM) 10K type strain sequencing project: providing services to taxonomists for standard genome sequencing and annotation.</title>
        <authorList>
            <consortium name="The Broad Institute Genomics Platform"/>
            <consortium name="The Broad Institute Genome Sequencing Center for Infectious Disease"/>
            <person name="Wu L."/>
            <person name="Ma J."/>
        </authorList>
    </citation>
    <scope>NUCLEOTIDE SEQUENCE [LARGE SCALE GENOMIC DNA]</scope>
    <source>
        <strain evidence="6">KCTC 42281</strain>
    </source>
</reference>
<keyword evidence="2 5" id="KW-0378">Hydrolase</keyword>
<dbReference type="InterPro" id="IPR010016">
    <property type="entry name" value="PxpB"/>
</dbReference>
<dbReference type="EMBL" id="JBHRYD010000016">
    <property type="protein sequence ID" value="MFC3706282.1"/>
    <property type="molecule type" value="Genomic_DNA"/>
</dbReference>
<dbReference type="PANTHER" id="PTHR34698:SF2">
    <property type="entry name" value="5-OXOPROLINASE SUBUNIT B"/>
    <property type="match status" value="1"/>
</dbReference>
<evidence type="ECO:0000259" key="4">
    <source>
        <dbReference type="SMART" id="SM00796"/>
    </source>
</evidence>
<keyword evidence="6" id="KW-1185">Reference proteome</keyword>
<accession>A0ABV7X4X0</accession>
<sequence length="217" mass="23543">MDETILARRAVIVPLGDAAVLVRFADRLDDEANRLVLALVAALEADPAEGVVEIVPSLVSVLLRYDPERTDPIRLAGEIGLRPPGRARRGDRHRHLVSVRFDGPDLEEVAAALGLDAAGFIDRHNAAELRVLATGFAPGFVYCGFHPETLVLPRRRRVRPLVPAGSVLFAAGQTAIAATEIPTGWHVIGTTDFRNFDPRRDPPTQLAAGDAIRFEGR</sequence>
<evidence type="ECO:0000256" key="3">
    <source>
        <dbReference type="ARBA" id="ARBA00022840"/>
    </source>
</evidence>
<evidence type="ECO:0000313" key="5">
    <source>
        <dbReference type="EMBL" id="MFC3706282.1"/>
    </source>
</evidence>
<protein>
    <submittedName>
        <fullName evidence="5">Allophanate hydrolase subunit 1</fullName>
    </submittedName>
</protein>
<organism evidence="5 6">
    <name type="scientific">Devosia honganensis</name>
    <dbReference type="NCBI Taxonomy" id="1610527"/>
    <lineage>
        <taxon>Bacteria</taxon>
        <taxon>Pseudomonadati</taxon>
        <taxon>Pseudomonadota</taxon>
        <taxon>Alphaproteobacteria</taxon>
        <taxon>Hyphomicrobiales</taxon>
        <taxon>Devosiaceae</taxon>
        <taxon>Devosia</taxon>
    </lineage>
</organism>
<evidence type="ECO:0000256" key="2">
    <source>
        <dbReference type="ARBA" id="ARBA00022801"/>
    </source>
</evidence>
<dbReference type="PANTHER" id="PTHR34698">
    <property type="entry name" value="5-OXOPROLINASE SUBUNIT B"/>
    <property type="match status" value="1"/>
</dbReference>
<dbReference type="InterPro" id="IPR029000">
    <property type="entry name" value="Cyclophilin-like_dom_sf"/>
</dbReference>
<feature type="domain" description="Carboxyltransferase" evidence="4">
    <location>
        <begin position="10"/>
        <end position="206"/>
    </location>
</feature>
<evidence type="ECO:0000256" key="1">
    <source>
        <dbReference type="ARBA" id="ARBA00022741"/>
    </source>
</evidence>
<dbReference type="RefSeq" id="WP_380098393.1">
    <property type="nucleotide sequence ID" value="NZ_JBHRYD010000016.1"/>
</dbReference>
<keyword evidence="3" id="KW-0067">ATP-binding</keyword>
<keyword evidence="1" id="KW-0547">Nucleotide-binding</keyword>